<organism evidence="5 6">
    <name type="scientific">Streptomyces carminius</name>
    <dbReference type="NCBI Taxonomy" id="2665496"/>
    <lineage>
        <taxon>Bacteria</taxon>
        <taxon>Bacillati</taxon>
        <taxon>Actinomycetota</taxon>
        <taxon>Actinomycetes</taxon>
        <taxon>Kitasatosporales</taxon>
        <taxon>Streptomycetaceae</taxon>
        <taxon>Streptomyces</taxon>
    </lineage>
</organism>
<feature type="domain" description="FtsK" evidence="4">
    <location>
        <begin position="172"/>
        <end position="360"/>
    </location>
</feature>
<dbReference type="PROSITE" id="PS50901">
    <property type="entry name" value="FTSK"/>
    <property type="match status" value="1"/>
</dbReference>
<keyword evidence="2 3" id="KW-0067">ATP-binding</keyword>
<comment type="caution">
    <text evidence="5">The sequence shown here is derived from an EMBL/GenBank/DDBJ whole genome shotgun (WGS) entry which is preliminary data.</text>
</comment>
<name>A0A2M8LXI0_9ACTN</name>
<dbReference type="GO" id="GO:0003677">
    <property type="term" value="F:DNA binding"/>
    <property type="evidence" value="ECO:0007669"/>
    <property type="project" value="InterPro"/>
</dbReference>
<dbReference type="PANTHER" id="PTHR22683">
    <property type="entry name" value="SPORULATION PROTEIN RELATED"/>
    <property type="match status" value="1"/>
</dbReference>
<dbReference type="SUPFAM" id="SSF52540">
    <property type="entry name" value="P-loop containing nucleoside triphosphate hydrolases"/>
    <property type="match status" value="1"/>
</dbReference>
<keyword evidence="1 3" id="KW-0547">Nucleotide-binding</keyword>
<proteinExistence type="predicted"/>
<dbReference type="InterPro" id="IPR027417">
    <property type="entry name" value="P-loop_NTPase"/>
</dbReference>
<gene>
    <name evidence="5" type="ORF">CUT44_16695</name>
</gene>
<dbReference type="EMBL" id="PGGW01000057">
    <property type="protein sequence ID" value="PJE96677.1"/>
    <property type="molecule type" value="Genomic_DNA"/>
</dbReference>
<evidence type="ECO:0000313" key="5">
    <source>
        <dbReference type="EMBL" id="PJE96677.1"/>
    </source>
</evidence>
<dbReference type="InterPro" id="IPR002543">
    <property type="entry name" value="FtsK_dom"/>
</dbReference>
<feature type="binding site" evidence="3">
    <location>
        <begin position="189"/>
        <end position="196"/>
    </location>
    <ligand>
        <name>ATP</name>
        <dbReference type="ChEBI" id="CHEBI:30616"/>
    </ligand>
</feature>
<evidence type="ECO:0000256" key="3">
    <source>
        <dbReference type="PROSITE-ProRule" id="PRU00289"/>
    </source>
</evidence>
<keyword evidence="6" id="KW-1185">Reference proteome</keyword>
<evidence type="ECO:0000256" key="2">
    <source>
        <dbReference type="ARBA" id="ARBA00022840"/>
    </source>
</evidence>
<dbReference type="AlphaFoldDB" id="A0A2M8LXI0"/>
<dbReference type="InterPro" id="IPR003593">
    <property type="entry name" value="AAA+_ATPase"/>
</dbReference>
<reference evidence="5 6" key="1">
    <citation type="submission" date="2017-11" db="EMBL/GenBank/DDBJ databases">
        <title>Streptomyces carmine sp. nov., a novel actinomycete isolated from Sophora alopecuroides in Xinjiang, China.</title>
        <authorList>
            <person name="Wang Y."/>
            <person name="Luo X."/>
            <person name="Wan C."/>
            <person name="Zhang L."/>
        </authorList>
    </citation>
    <scope>NUCLEOTIDE SEQUENCE [LARGE SCALE GENOMIC DNA]</scope>
    <source>
        <strain evidence="5 6">TRM SA0054</strain>
    </source>
</reference>
<protein>
    <submittedName>
        <fullName evidence="5">Cell division protein FtsK</fullName>
    </submittedName>
</protein>
<dbReference type="InterPro" id="IPR050206">
    <property type="entry name" value="FtsK/SpoIIIE/SftA"/>
</dbReference>
<accession>A0A2M8LXI0</accession>
<dbReference type="RefSeq" id="WP_100202660.1">
    <property type="nucleotide sequence ID" value="NZ_PGGW01000057.1"/>
</dbReference>
<dbReference type="GO" id="GO:0051301">
    <property type="term" value="P:cell division"/>
    <property type="evidence" value="ECO:0007669"/>
    <property type="project" value="UniProtKB-KW"/>
</dbReference>
<dbReference type="SMART" id="SM00382">
    <property type="entry name" value="AAA"/>
    <property type="match status" value="1"/>
</dbReference>
<dbReference type="PANTHER" id="PTHR22683:SF41">
    <property type="entry name" value="DNA TRANSLOCASE FTSK"/>
    <property type="match status" value="1"/>
</dbReference>
<dbReference type="Gene3D" id="3.40.50.300">
    <property type="entry name" value="P-loop containing nucleotide triphosphate hydrolases"/>
    <property type="match status" value="1"/>
</dbReference>
<dbReference type="GO" id="GO:0005524">
    <property type="term" value="F:ATP binding"/>
    <property type="evidence" value="ECO:0007669"/>
    <property type="project" value="UniProtKB-UniRule"/>
</dbReference>
<keyword evidence="5" id="KW-0131">Cell cycle</keyword>
<sequence length="434" mass="46773">MADLILVALALVVLVWLLGGGEWLRRRWPHWHWCLTGYPSTAVRVVLTWRKVAQLNDLSVSYRPPRRVLGGVVVKGTALRLLPPRISFPRALPNGLSLLVRLRPGQTPTPFVEAADALAHAWGVHSARVTSPRRGVVLITATAHDPLDDPRMPDDAGPPSLLSAVVGVLETGRAWVMDFRRVPHWLIVGATQSGKSTLLTRLVAQLAPQPVALVGIDCKGGMELGLFGDRLSVLTTCRREAVAVLSALVTDMQERMQLCRRAGARSIWDLPEKSRPVPVVVIVDELAELYLTSGSKEDRAEAEQCSSYLLRLAQLGAALGVHLVVAGQRVGSDLGPGVTALRAQLTGRICHRVNDPGTAEMTLGDLHKDAVIVAQTIGMGHKGVAVTTDDADGWVRGRSWLTTPEEARHIASEHAGIAPRLPFLTAALGGGEQE</sequence>
<evidence type="ECO:0000256" key="1">
    <source>
        <dbReference type="ARBA" id="ARBA00022741"/>
    </source>
</evidence>
<evidence type="ECO:0000313" key="6">
    <source>
        <dbReference type="Proteomes" id="UP000230407"/>
    </source>
</evidence>
<evidence type="ECO:0000259" key="4">
    <source>
        <dbReference type="PROSITE" id="PS50901"/>
    </source>
</evidence>
<dbReference type="Pfam" id="PF01580">
    <property type="entry name" value="FtsK_SpoIIIE"/>
    <property type="match status" value="2"/>
</dbReference>
<dbReference type="Proteomes" id="UP000230407">
    <property type="component" value="Unassembled WGS sequence"/>
</dbReference>
<keyword evidence="5" id="KW-0132">Cell division</keyword>
<dbReference type="CDD" id="cd01127">
    <property type="entry name" value="TrwB_TraG_TraD_VirD4"/>
    <property type="match status" value="1"/>
</dbReference>